<feature type="domain" description="Type II secretion system protein GspF" evidence="7">
    <location>
        <begin position="88"/>
        <end position="206"/>
    </location>
</feature>
<keyword evidence="5 6" id="KW-0472">Membrane</keyword>
<dbReference type="AlphaFoldDB" id="A0A6I8MBS1"/>
<gene>
    <name evidence="8" type="ORF">FRC0190_00313</name>
</gene>
<evidence type="ECO:0000256" key="5">
    <source>
        <dbReference type="ARBA" id="ARBA00023136"/>
    </source>
</evidence>
<dbReference type="GO" id="GO:0005886">
    <property type="term" value="C:plasma membrane"/>
    <property type="evidence" value="ECO:0007669"/>
    <property type="project" value="UniProtKB-SubCell"/>
</dbReference>
<dbReference type="Proteomes" id="UP000423525">
    <property type="component" value="Chromosome"/>
</dbReference>
<dbReference type="PANTHER" id="PTHR35007:SF4">
    <property type="entry name" value="CONSERVED TRANSMEMBRANE PROTEIN-RELATED"/>
    <property type="match status" value="1"/>
</dbReference>
<protein>
    <recommendedName>
        <fullName evidence="7">Type II secretion system protein GspF domain-containing protein</fullName>
    </recommendedName>
</protein>
<feature type="transmembrane region" description="Helical" evidence="6">
    <location>
        <begin position="182"/>
        <end position="208"/>
    </location>
</feature>
<keyword evidence="2" id="KW-1003">Cell membrane</keyword>
<dbReference type="RefSeq" id="WP_155871389.1">
    <property type="nucleotide sequence ID" value="NZ_CP168248.1"/>
</dbReference>
<dbReference type="EMBL" id="LR738855">
    <property type="protein sequence ID" value="VZH84287.1"/>
    <property type="molecule type" value="Genomic_DNA"/>
</dbReference>
<evidence type="ECO:0000256" key="6">
    <source>
        <dbReference type="SAM" id="Phobius"/>
    </source>
</evidence>
<keyword evidence="4 6" id="KW-1133">Transmembrane helix</keyword>
<proteinExistence type="predicted"/>
<evidence type="ECO:0000259" key="7">
    <source>
        <dbReference type="Pfam" id="PF00482"/>
    </source>
</evidence>
<sequence length="248" mass="25831">MSVSLVLCALACGVPSVHWKPIVRNKIVGLAALVLLPIMLVIWEPVLIAAVLIAATATRTVIGIRANRALRTTQEALSSALGIIAGDLRCGLSTWDALARVAQEPTAHAPLAAACAAAARRARAGGSAADVLADYSHSIAGLQRVARVWKLSETHGISVVPLVEQLHNEIDDRLRHRDRTKAALQGAQATAILLSLLPLFGLGMGIGLGAPVLEFLLNNGIGQTLLIVGTALQCAGLLWSQALIKAVG</sequence>
<dbReference type="Pfam" id="PF00482">
    <property type="entry name" value="T2SSF"/>
    <property type="match status" value="1"/>
</dbReference>
<evidence type="ECO:0000256" key="4">
    <source>
        <dbReference type="ARBA" id="ARBA00022989"/>
    </source>
</evidence>
<accession>A0A6I8MBS1</accession>
<dbReference type="PANTHER" id="PTHR35007">
    <property type="entry name" value="INTEGRAL MEMBRANE PROTEIN-RELATED"/>
    <property type="match status" value="1"/>
</dbReference>
<dbReference type="InterPro" id="IPR018076">
    <property type="entry name" value="T2SS_GspF_dom"/>
</dbReference>
<organism evidence="8 9">
    <name type="scientific">Corynebacterium rouxii</name>
    <dbReference type="NCBI Taxonomy" id="2719119"/>
    <lineage>
        <taxon>Bacteria</taxon>
        <taxon>Bacillati</taxon>
        <taxon>Actinomycetota</taxon>
        <taxon>Actinomycetes</taxon>
        <taxon>Mycobacteriales</taxon>
        <taxon>Corynebacteriaceae</taxon>
        <taxon>Corynebacterium</taxon>
    </lineage>
</organism>
<feature type="transmembrane region" description="Helical" evidence="6">
    <location>
        <begin position="32"/>
        <end position="55"/>
    </location>
</feature>
<reference evidence="8 9" key="1">
    <citation type="submission" date="2019-11" db="EMBL/GenBank/DDBJ databases">
        <authorList>
            <person name="Brisse S."/>
        </authorList>
    </citation>
    <scope>NUCLEOTIDE SEQUENCE [LARGE SCALE GENOMIC DNA]</scope>
    <source>
        <strain evidence="8">FRC0190</strain>
    </source>
</reference>
<evidence type="ECO:0000256" key="3">
    <source>
        <dbReference type="ARBA" id="ARBA00022692"/>
    </source>
</evidence>
<evidence type="ECO:0000256" key="2">
    <source>
        <dbReference type="ARBA" id="ARBA00022475"/>
    </source>
</evidence>
<evidence type="ECO:0000256" key="1">
    <source>
        <dbReference type="ARBA" id="ARBA00004651"/>
    </source>
</evidence>
<evidence type="ECO:0000313" key="8">
    <source>
        <dbReference type="EMBL" id="VZH84287.1"/>
    </source>
</evidence>
<feature type="transmembrane region" description="Helical" evidence="6">
    <location>
        <begin position="220"/>
        <end position="239"/>
    </location>
</feature>
<comment type="subcellular location">
    <subcellularLocation>
        <location evidence="1">Cell membrane</location>
        <topology evidence="1">Multi-pass membrane protein</topology>
    </subcellularLocation>
</comment>
<keyword evidence="3 6" id="KW-0812">Transmembrane</keyword>
<dbReference type="KEGG" id="crf:FRC0190_00313"/>
<name>A0A6I8MBS1_9CORY</name>
<evidence type="ECO:0000313" key="9">
    <source>
        <dbReference type="Proteomes" id="UP000423525"/>
    </source>
</evidence>